<evidence type="ECO:0000256" key="1">
    <source>
        <dbReference type="ARBA" id="ARBA00004141"/>
    </source>
</evidence>
<feature type="transmembrane region" description="Helical" evidence="6">
    <location>
        <begin position="312"/>
        <end position="334"/>
    </location>
</feature>
<dbReference type="PROSITE" id="PS50850">
    <property type="entry name" value="MFS"/>
    <property type="match status" value="1"/>
</dbReference>
<feature type="transmembrane region" description="Helical" evidence="6">
    <location>
        <begin position="162"/>
        <end position="184"/>
    </location>
</feature>
<evidence type="ECO:0000256" key="6">
    <source>
        <dbReference type="SAM" id="Phobius"/>
    </source>
</evidence>
<keyword evidence="9" id="KW-1185">Reference proteome</keyword>
<protein>
    <submittedName>
        <fullName evidence="8">Major facilitator superfamily domain-containing protein</fullName>
    </submittedName>
</protein>
<evidence type="ECO:0000256" key="3">
    <source>
        <dbReference type="ARBA" id="ARBA00022989"/>
    </source>
</evidence>
<keyword evidence="4 6" id="KW-0472">Membrane</keyword>
<dbReference type="Gene3D" id="1.20.1250.20">
    <property type="entry name" value="MFS general substrate transporter like domains"/>
    <property type="match status" value="1"/>
</dbReference>
<feature type="transmembrane region" description="Helical" evidence="6">
    <location>
        <begin position="225"/>
        <end position="244"/>
    </location>
</feature>
<feature type="transmembrane region" description="Helical" evidence="6">
    <location>
        <begin position="449"/>
        <end position="467"/>
    </location>
</feature>
<feature type="transmembrane region" description="Helical" evidence="6">
    <location>
        <begin position="106"/>
        <end position="125"/>
    </location>
</feature>
<dbReference type="CDD" id="cd17323">
    <property type="entry name" value="MFS_Tpo1_MDR_like"/>
    <property type="match status" value="1"/>
</dbReference>
<evidence type="ECO:0000256" key="2">
    <source>
        <dbReference type="ARBA" id="ARBA00022692"/>
    </source>
</evidence>
<keyword evidence="3 6" id="KW-1133">Transmembrane helix</keyword>
<name>A0AAQ3M2N9_9PEZI</name>
<evidence type="ECO:0000313" key="8">
    <source>
        <dbReference type="EMBL" id="WPG98765.1"/>
    </source>
</evidence>
<dbReference type="EMBL" id="CP138581">
    <property type="protein sequence ID" value="WPG98765.1"/>
    <property type="molecule type" value="Genomic_DNA"/>
</dbReference>
<dbReference type="GO" id="GO:0016020">
    <property type="term" value="C:membrane"/>
    <property type="evidence" value="ECO:0007669"/>
    <property type="project" value="UniProtKB-SubCell"/>
</dbReference>
<dbReference type="GO" id="GO:0022857">
    <property type="term" value="F:transmembrane transporter activity"/>
    <property type="evidence" value="ECO:0007669"/>
    <property type="project" value="InterPro"/>
</dbReference>
<dbReference type="Pfam" id="PF07690">
    <property type="entry name" value="MFS_1"/>
    <property type="match status" value="1"/>
</dbReference>
<feature type="transmembrane region" description="Helical" evidence="6">
    <location>
        <begin position="137"/>
        <end position="156"/>
    </location>
</feature>
<feature type="transmembrane region" description="Helical" evidence="6">
    <location>
        <begin position="479"/>
        <end position="499"/>
    </location>
</feature>
<sequence>MARVSDVSDQRGNCEVNKKRSDHANRMDVDEEQTHQKEQAEDEYLVTWKGPDDKDNPKNWNQTRKWLATFLISGICLSTLMSSTMIAASLDDIARDLNIGGSADTVVQLALSAFVLSFAFAPMFFGPLSDIYGRVGVLQGANLFFLVWTVVSGFSQNKSVLIVGRLFSGIGGGAIYAIGSGFLGDVWAASERGKSFAIYNAVPLLGPTLGPLLGGIITFRIGWRWIFWIMAIFDAAVLLPTLVLPRETHARTILYRRMRKQGADSPGAVDKLHTVWDKLTGDDNKRNARKAITQSSTSAFVVLASQQVLQIIAVYQAILYGIMFIALSTFASIWTNVYHETTTQSGLHYISVAIGSGTASIGGALLNDKIWRHLSRNGNVVPEHRVLLMIPGAIIVPVGLFWYGWSVQMQLHWIIPDIGMALFFFGISLSGNSMTAYVIDTYPDHTASAMAAVTFLRSIMGFAFPLFAPRLYTALGYGWGNSLLAFVVIVIGWPIPLFLKFYGLALRKRSGL</sequence>
<dbReference type="Proteomes" id="UP001303373">
    <property type="component" value="Chromosome 2"/>
</dbReference>
<feature type="transmembrane region" description="Helical" evidence="6">
    <location>
        <begin position="346"/>
        <end position="366"/>
    </location>
</feature>
<dbReference type="InterPro" id="IPR011701">
    <property type="entry name" value="MFS"/>
</dbReference>
<dbReference type="AlphaFoldDB" id="A0AAQ3M2N9"/>
<feature type="transmembrane region" description="Helical" evidence="6">
    <location>
        <begin position="66"/>
        <end position="86"/>
    </location>
</feature>
<feature type="transmembrane region" description="Helical" evidence="6">
    <location>
        <begin position="196"/>
        <end position="219"/>
    </location>
</feature>
<dbReference type="PANTHER" id="PTHR23502:SF60">
    <property type="entry name" value="MAJOR FACILITATOR SUPERFAMILY (MFS) PROFILE DOMAIN-CONTAINING PROTEIN-RELATED"/>
    <property type="match status" value="1"/>
</dbReference>
<proteinExistence type="predicted"/>
<evidence type="ECO:0000256" key="4">
    <source>
        <dbReference type="ARBA" id="ARBA00023136"/>
    </source>
</evidence>
<reference evidence="8 9" key="1">
    <citation type="submission" date="2023-11" db="EMBL/GenBank/DDBJ databases">
        <title>An acidophilic fungus is an integral part of prey digestion in a carnivorous sundew plant.</title>
        <authorList>
            <person name="Tsai I.J."/>
        </authorList>
    </citation>
    <scope>NUCLEOTIDE SEQUENCE [LARGE SCALE GENOMIC DNA]</scope>
    <source>
        <strain evidence="8">169a</strain>
    </source>
</reference>
<dbReference type="PANTHER" id="PTHR23502">
    <property type="entry name" value="MAJOR FACILITATOR SUPERFAMILY"/>
    <property type="match status" value="1"/>
</dbReference>
<dbReference type="InterPro" id="IPR036259">
    <property type="entry name" value="MFS_trans_sf"/>
</dbReference>
<feature type="transmembrane region" description="Helical" evidence="6">
    <location>
        <begin position="386"/>
        <end position="405"/>
    </location>
</feature>
<keyword evidence="2 6" id="KW-0812">Transmembrane</keyword>
<accession>A0AAQ3M2N9</accession>
<dbReference type="InterPro" id="IPR020846">
    <property type="entry name" value="MFS_dom"/>
</dbReference>
<evidence type="ECO:0000259" key="7">
    <source>
        <dbReference type="PROSITE" id="PS50850"/>
    </source>
</evidence>
<organism evidence="8 9">
    <name type="scientific">Acrodontium crateriforme</name>
    <dbReference type="NCBI Taxonomy" id="150365"/>
    <lineage>
        <taxon>Eukaryota</taxon>
        <taxon>Fungi</taxon>
        <taxon>Dikarya</taxon>
        <taxon>Ascomycota</taxon>
        <taxon>Pezizomycotina</taxon>
        <taxon>Dothideomycetes</taxon>
        <taxon>Dothideomycetidae</taxon>
        <taxon>Mycosphaerellales</taxon>
        <taxon>Teratosphaeriaceae</taxon>
        <taxon>Acrodontium</taxon>
    </lineage>
</organism>
<gene>
    <name evidence="8" type="ORF">R9X50_00156100</name>
</gene>
<feature type="domain" description="Major facilitator superfamily (MFS) profile" evidence="7">
    <location>
        <begin position="67"/>
        <end position="508"/>
    </location>
</feature>
<evidence type="ECO:0000256" key="5">
    <source>
        <dbReference type="SAM" id="MobiDB-lite"/>
    </source>
</evidence>
<dbReference type="SUPFAM" id="SSF103473">
    <property type="entry name" value="MFS general substrate transporter"/>
    <property type="match status" value="1"/>
</dbReference>
<feature type="region of interest" description="Disordered" evidence="5">
    <location>
        <begin position="1"/>
        <end position="59"/>
    </location>
</feature>
<evidence type="ECO:0000313" key="9">
    <source>
        <dbReference type="Proteomes" id="UP001303373"/>
    </source>
</evidence>
<comment type="subcellular location">
    <subcellularLocation>
        <location evidence="1">Membrane</location>
        <topology evidence="1">Multi-pass membrane protein</topology>
    </subcellularLocation>
</comment>
<feature type="compositionally biased region" description="Basic and acidic residues" evidence="5">
    <location>
        <begin position="16"/>
        <end position="39"/>
    </location>
</feature>